<protein>
    <submittedName>
        <fullName evidence="1">Uncharacterized protein</fullName>
    </submittedName>
</protein>
<gene>
    <name evidence="1" type="ORF">BDW42DRAFT_159925</name>
</gene>
<keyword evidence="2" id="KW-1185">Reference proteome</keyword>
<proteinExistence type="predicted"/>
<evidence type="ECO:0000313" key="1">
    <source>
        <dbReference type="EMBL" id="PLN85755.1"/>
    </source>
</evidence>
<name>A0A2J5I7C4_9EURO</name>
<organism evidence="1 2">
    <name type="scientific">Aspergillus taichungensis</name>
    <dbReference type="NCBI Taxonomy" id="482145"/>
    <lineage>
        <taxon>Eukaryota</taxon>
        <taxon>Fungi</taxon>
        <taxon>Dikarya</taxon>
        <taxon>Ascomycota</taxon>
        <taxon>Pezizomycotina</taxon>
        <taxon>Eurotiomycetes</taxon>
        <taxon>Eurotiomycetidae</taxon>
        <taxon>Eurotiales</taxon>
        <taxon>Aspergillaceae</taxon>
        <taxon>Aspergillus</taxon>
        <taxon>Aspergillus subgen. Circumdati</taxon>
    </lineage>
</organism>
<evidence type="ECO:0000313" key="2">
    <source>
        <dbReference type="Proteomes" id="UP000235023"/>
    </source>
</evidence>
<dbReference type="EMBL" id="KZ559502">
    <property type="protein sequence ID" value="PLN85755.1"/>
    <property type="molecule type" value="Genomic_DNA"/>
</dbReference>
<dbReference type="AlphaFoldDB" id="A0A2J5I7C4"/>
<accession>A0A2J5I7C4</accession>
<reference evidence="2" key="1">
    <citation type="submission" date="2017-12" db="EMBL/GenBank/DDBJ databases">
        <authorList>
            <consortium name="DOE Joint Genome Institute"/>
            <person name="Mondo S.J."/>
            <person name="Kjaerbolling I."/>
            <person name="Vesth T.C."/>
            <person name="Frisvad J.C."/>
            <person name="Nybo J.L."/>
            <person name="Theobald S."/>
            <person name="Kuo A."/>
            <person name="Bowyer P."/>
            <person name="Matsuda Y."/>
            <person name="Lyhne E.K."/>
            <person name="Kogle M.E."/>
            <person name="Clum A."/>
            <person name="Lipzen A."/>
            <person name="Salamov A."/>
            <person name="Ngan C.Y."/>
            <person name="Daum C."/>
            <person name="Chiniquy J."/>
            <person name="Barry K."/>
            <person name="LaButti K."/>
            <person name="Haridas S."/>
            <person name="Simmons B.A."/>
            <person name="Magnuson J.K."/>
            <person name="Mortensen U.H."/>
            <person name="Larsen T.O."/>
            <person name="Grigoriev I.V."/>
            <person name="Baker S.E."/>
            <person name="Andersen M.R."/>
            <person name="Nordberg H.P."/>
            <person name="Cantor M.N."/>
            <person name="Hua S.X."/>
        </authorList>
    </citation>
    <scope>NUCLEOTIDE SEQUENCE [LARGE SCALE GENOMIC DNA]</scope>
    <source>
        <strain evidence="2">IBT 19404</strain>
    </source>
</reference>
<sequence>MTTVCPKRIRLCCVSFLNFCFPDQIDATCAAFRPLMLTDGSPVSAGWPILSVGSVTDHKRWRSVNRCRFASLL</sequence>
<dbReference type="Proteomes" id="UP000235023">
    <property type="component" value="Unassembled WGS sequence"/>
</dbReference>